<sequence>MAVDEPRSTEAGHSEERPEVSPPRELGGPRSRYDPNLTEAERQERITELAPNAERAVAATNWSNRSRAGTVYRDYQNPALHEQYPDGVPFSYEGFPQFEDYAIAAVRFEEGFVGDYETDFRKSNLSAGFSRQPRGTVWHHHEDGKTLLLLDRDLHSDVRHWGGVRVIQERIHE</sequence>
<comment type="caution">
    <text evidence="2">The sequence shown here is derived from an EMBL/GenBank/DDBJ whole genome shotgun (WGS) entry which is preliminary data.</text>
</comment>
<name>A0A7Y9IBY5_9ACTN</name>
<feature type="region of interest" description="Disordered" evidence="1">
    <location>
        <begin position="1"/>
        <end position="42"/>
    </location>
</feature>
<dbReference type="InterPro" id="IPR032869">
    <property type="entry name" value="WHH_dom_containing"/>
</dbReference>
<accession>A0A7Y9IBY5</accession>
<evidence type="ECO:0008006" key="4">
    <source>
        <dbReference type="Google" id="ProtNLM"/>
    </source>
</evidence>
<reference evidence="2 3" key="1">
    <citation type="submission" date="2020-07" db="EMBL/GenBank/DDBJ databases">
        <title>Sequencing the genomes of 1000 actinobacteria strains.</title>
        <authorList>
            <person name="Klenk H.-P."/>
        </authorList>
    </citation>
    <scope>NUCLEOTIDE SEQUENCE [LARGE SCALE GENOMIC DNA]</scope>
    <source>
        <strain evidence="2 3">DSM 22083</strain>
    </source>
</reference>
<dbReference type="EMBL" id="JACCBU010000001">
    <property type="protein sequence ID" value="NYE73970.1"/>
    <property type="molecule type" value="Genomic_DNA"/>
</dbReference>
<evidence type="ECO:0000313" key="2">
    <source>
        <dbReference type="EMBL" id="NYE73970.1"/>
    </source>
</evidence>
<evidence type="ECO:0000256" key="1">
    <source>
        <dbReference type="SAM" id="MobiDB-lite"/>
    </source>
</evidence>
<gene>
    <name evidence="2" type="ORF">BKA15_005299</name>
</gene>
<evidence type="ECO:0000313" key="3">
    <source>
        <dbReference type="Proteomes" id="UP000569914"/>
    </source>
</evidence>
<proteinExistence type="predicted"/>
<organism evidence="2 3">
    <name type="scientific">Microlunatus parietis</name>
    <dbReference type="NCBI Taxonomy" id="682979"/>
    <lineage>
        <taxon>Bacteria</taxon>
        <taxon>Bacillati</taxon>
        <taxon>Actinomycetota</taxon>
        <taxon>Actinomycetes</taxon>
        <taxon>Propionibacteriales</taxon>
        <taxon>Propionibacteriaceae</taxon>
        <taxon>Microlunatus</taxon>
    </lineage>
</organism>
<dbReference type="Pfam" id="PF14414">
    <property type="entry name" value="WHH"/>
    <property type="match status" value="1"/>
</dbReference>
<protein>
    <recommendedName>
        <fullName evidence="4">A nuclease of the HNH/ENDO VII superfamily with conserved WHH</fullName>
    </recommendedName>
</protein>
<feature type="compositionally biased region" description="Basic and acidic residues" evidence="1">
    <location>
        <begin position="1"/>
        <end position="19"/>
    </location>
</feature>
<dbReference type="Proteomes" id="UP000569914">
    <property type="component" value="Unassembled WGS sequence"/>
</dbReference>
<dbReference type="AlphaFoldDB" id="A0A7Y9IBY5"/>
<keyword evidence="3" id="KW-1185">Reference proteome</keyword>
<dbReference type="RefSeq" id="WP_179755897.1">
    <property type="nucleotide sequence ID" value="NZ_JACCBU010000001.1"/>
</dbReference>